<dbReference type="AlphaFoldDB" id="A0AAW2J0M1"/>
<comment type="caution">
    <text evidence="2">The sequence shown here is derived from an EMBL/GenBank/DDBJ whole genome shotgun (WGS) entry which is preliminary data.</text>
</comment>
<dbReference type="EMBL" id="JACGWM010001791">
    <property type="protein sequence ID" value="KAL0287927.1"/>
    <property type="molecule type" value="Genomic_DNA"/>
</dbReference>
<evidence type="ECO:0008006" key="3">
    <source>
        <dbReference type="Google" id="ProtNLM"/>
    </source>
</evidence>
<reference evidence="2" key="2">
    <citation type="journal article" date="2024" name="Plant">
        <title>Genomic evolution and insights into agronomic trait innovations of Sesamum species.</title>
        <authorList>
            <person name="Miao H."/>
            <person name="Wang L."/>
            <person name="Qu L."/>
            <person name="Liu H."/>
            <person name="Sun Y."/>
            <person name="Le M."/>
            <person name="Wang Q."/>
            <person name="Wei S."/>
            <person name="Zheng Y."/>
            <person name="Lin W."/>
            <person name="Duan Y."/>
            <person name="Cao H."/>
            <person name="Xiong S."/>
            <person name="Wang X."/>
            <person name="Wei L."/>
            <person name="Li C."/>
            <person name="Ma Q."/>
            <person name="Ju M."/>
            <person name="Zhao R."/>
            <person name="Li G."/>
            <person name="Mu C."/>
            <person name="Tian Q."/>
            <person name="Mei H."/>
            <person name="Zhang T."/>
            <person name="Gao T."/>
            <person name="Zhang H."/>
        </authorList>
    </citation>
    <scope>NUCLEOTIDE SEQUENCE</scope>
    <source>
        <strain evidence="2">KEN8</strain>
    </source>
</reference>
<dbReference type="InterPro" id="IPR036875">
    <property type="entry name" value="Znf_CCHC_sf"/>
</dbReference>
<gene>
    <name evidence="2" type="ORF">Scaly_2750600</name>
</gene>
<reference evidence="2" key="1">
    <citation type="submission" date="2020-06" db="EMBL/GenBank/DDBJ databases">
        <authorList>
            <person name="Li T."/>
            <person name="Hu X."/>
            <person name="Zhang T."/>
            <person name="Song X."/>
            <person name="Zhang H."/>
            <person name="Dai N."/>
            <person name="Sheng W."/>
            <person name="Hou X."/>
            <person name="Wei L."/>
        </authorList>
    </citation>
    <scope>NUCLEOTIDE SEQUENCE</scope>
    <source>
        <strain evidence="2">KEN8</strain>
        <tissue evidence="2">Leaf</tissue>
    </source>
</reference>
<evidence type="ECO:0000313" key="2">
    <source>
        <dbReference type="EMBL" id="KAL0287927.1"/>
    </source>
</evidence>
<organism evidence="2">
    <name type="scientific">Sesamum calycinum</name>
    <dbReference type="NCBI Taxonomy" id="2727403"/>
    <lineage>
        <taxon>Eukaryota</taxon>
        <taxon>Viridiplantae</taxon>
        <taxon>Streptophyta</taxon>
        <taxon>Embryophyta</taxon>
        <taxon>Tracheophyta</taxon>
        <taxon>Spermatophyta</taxon>
        <taxon>Magnoliopsida</taxon>
        <taxon>eudicotyledons</taxon>
        <taxon>Gunneridae</taxon>
        <taxon>Pentapetalae</taxon>
        <taxon>asterids</taxon>
        <taxon>lamiids</taxon>
        <taxon>Lamiales</taxon>
        <taxon>Pedaliaceae</taxon>
        <taxon>Sesamum</taxon>
    </lineage>
</organism>
<name>A0AAW2J0M1_9LAMI</name>
<evidence type="ECO:0000256" key="1">
    <source>
        <dbReference type="SAM" id="MobiDB-lite"/>
    </source>
</evidence>
<dbReference type="SUPFAM" id="SSF57756">
    <property type="entry name" value="Retrovirus zinc finger-like domains"/>
    <property type="match status" value="1"/>
</dbReference>
<dbReference type="GO" id="GO:0008270">
    <property type="term" value="F:zinc ion binding"/>
    <property type="evidence" value="ECO:0007669"/>
    <property type="project" value="InterPro"/>
</dbReference>
<dbReference type="GO" id="GO:0003676">
    <property type="term" value="F:nucleic acid binding"/>
    <property type="evidence" value="ECO:0007669"/>
    <property type="project" value="InterPro"/>
</dbReference>
<dbReference type="Gene3D" id="4.10.60.10">
    <property type="entry name" value="Zinc finger, CCHC-type"/>
    <property type="match status" value="1"/>
</dbReference>
<proteinExistence type="predicted"/>
<sequence length="200" mass="22502">MKAFLGPRIIEGSYVREHGVMMLSIVEKLKDLQADFDKEETYVDVILQSLPPSYDTFIIKYTMNGLEKSLHEFINMLVHEATIEKSAPSVVMGEASTSKAKGKVVGCEKRKNDETSSSVASTSSAPVTPLGGKGKRKRVRQSKISNDVCIYFREKGHWKRECPKLFSDEGKIFNLSINIIAILLLVLDTNELINLRMIYK</sequence>
<feature type="compositionally biased region" description="Low complexity" evidence="1">
    <location>
        <begin position="116"/>
        <end position="129"/>
    </location>
</feature>
<accession>A0AAW2J0M1</accession>
<protein>
    <recommendedName>
        <fullName evidence="3">Gag-pol polyprotein</fullName>
    </recommendedName>
</protein>
<feature type="region of interest" description="Disordered" evidence="1">
    <location>
        <begin position="108"/>
        <end position="139"/>
    </location>
</feature>